<dbReference type="PANTHER" id="PTHR13932">
    <property type="entry name" value="COPROPORPHYRINIGEN III OXIDASE"/>
    <property type="match status" value="1"/>
</dbReference>
<dbReference type="RefSeq" id="WP_170141976.1">
    <property type="nucleotide sequence ID" value="NZ_QPJY01000001.1"/>
</dbReference>
<comment type="caution">
    <text evidence="2">The sequence shown here is derived from an EMBL/GenBank/DDBJ whole genome shotgun (WGS) entry which is preliminary data.</text>
</comment>
<dbReference type="SMART" id="SM00729">
    <property type="entry name" value="Elp3"/>
    <property type="match status" value="1"/>
</dbReference>
<dbReference type="PROSITE" id="PS51918">
    <property type="entry name" value="RADICAL_SAM"/>
    <property type="match status" value="1"/>
</dbReference>
<proteinExistence type="predicted"/>
<organism evidence="2 3">
    <name type="scientific">Thioalbus denitrificans</name>
    <dbReference type="NCBI Taxonomy" id="547122"/>
    <lineage>
        <taxon>Bacteria</taxon>
        <taxon>Pseudomonadati</taxon>
        <taxon>Pseudomonadota</taxon>
        <taxon>Gammaproteobacteria</taxon>
        <taxon>Chromatiales</taxon>
        <taxon>Ectothiorhodospiraceae</taxon>
        <taxon>Thioalbus</taxon>
    </lineage>
</organism>
<accession>A0A369CGV2</accession>
<evidence type="ECO:0000313" key="3">
    <source>
        <dbReference type="Proteomes" id="UP000252707"/>
    </source>
</evidence>
<sequence>MFNPPLPAAAAGAVMASFTSRPGLYLHVPFCETLCPFCPYNKVLLDRALAGRYVEALGREIDGYLAHAAGPFTSLYIGGGTPTLCLAELAPLLARIPVAGERAIEVLPGHATPENVARLRAMGVNYLSLGVQSFDAAVLAHLKRPNTVAENFRALEATAGQFDCVDVDLIFDAAFGEASVFLRDLEHCFRAGVEQVSTYPLMRFGYTPFGKVRHQPGREHRVLRQAEALARRHGYERRSVWTFNRRDAANYTSITREFYLGCGAGAGSFTGGLFFLNHFSVPAYIERIADGELPIARLASLSRLKSAAYYLFWQAYTGRVDPRRFGVLYPRQRLLRGLLGLLRGAGILRREAGALVLTPRGYDRYHDLERWITYHFIEPLWADMMREHAHLRLPPRGLRERFWLHLAGMGGGAPAPGRNP</sequence>
<evidence type="ECO:0000259" key="1">
    <source>
        <dbReference type="PROSITE" id="PS51918"/>
    </source>
</evidence>
<dbReference type="AlphaFoldDB" id="A0A369CGV2"/>
<keyword evidence="3" id="KW-1185">Reference proteome</keyword>
<dbReference type="InterPro" id="IPR007197">
    <property type="entry name" value="rSAM"/>
</dbReference>
<dbReference type="InterPro" id="IPR006638">
    <property type="entry name" value="Elp3/MiaA/NifB-like_rSAM"/>
</dbReference>
<dbReference type="GO" id="GO:0006779">
    <property type="term" value="P:porphyrin-containing compound biosynthetic process"/>
    <property type="evidence" value="ECO:0007669"/>
    <property type="project" value="TreeGrafter"/>
</dbReference>
<name>A0A369CGV2_9GAMM</name>
<protein>
    <submittedName>
        <fullName evidence="2">Oxygen-independent coproporphyrinogen-3 oxidase</fullName>
    </submittedName>
</protein>
<dbReference type="SFLD" id="SFLDS00029">
    <property type="entry name" value="Radical_SAM"/>
    <property type="match status" value="1"/>
</dbReference>
<dbReference type="Proteomes" id="UP000252707">
    <property type="component" value="Unassembled WGS sequence"/>
</dbReference>
<dbReference type="Pfam" id="PF04055">
    <property type="entry name" value="Radical_SAM"/>
    <property type="match status" value="1"/>
</dbReference>
<dbReference type="InterPro" id="IPR058240">
    <property type="entry name" value="rSAM_sf"/>
</dbReference>
<dbReference type="EMBL" id="QPJY01000001">
    <property type="protein sequence ID" value="RCX32801.1"/>
    <property type="molecule type" value="Genomic_DNA"/>
</dbReference>
<dbReference type="GO" id="GO:0003824">
    <property type="term" value="F:catalytic activity"/>
    <property type="evidence" value="ECO:0007669"/>
    <property type="project" value="InterPro"/>
</dbReference>
<feature type="domain" description="Radical SAM core" evidence="1">
    <location>
        <begin position="16"/>
        <end position="239"/>
    </location>
</feature>
<dbReference type="GO" id="GO:0005737">
    <property type="term" value="C:cytoplasm"/>
    <property type="evidence" value="ECO:0007669"/>
    <property type="project" value="TreeGrafter"/>
</dbReference>
<dbReference type="SUPFAM" id="SSF102114">
    <property type="entry name" value="Radical SAM enzymes"/>
    <property type="match status" value="1"/>
</dbReference>
<dbReference type="PANTHER" id="PTHR13932:SF5">
    <property type="entry name" value="RADICAL S-ADENOSYL METHIONINE DOMAIN-CONTAINING PROTEIN 1, MITOCHONDRIAL"/>
    <property type="match status" value="1"/>
</dbReference>
<dbReference type="InterPro" id="IPR034505">
    <property type="entry name" value="Coproporphyrinogen-III_oxidase"/>
</dbReference>
<evidence type="ECO:0000313" key="2">
    <source>
        <dbReference type="EMBL" id="RCX32801.1"/>
    </source>
</evidence>
<reference evidence="2 3" key="1">
    <citation type="submission" date="2018-07" db="EMBL/GenBank/DDBJ databases">
        <title>Genomic Encyclopedia of Type Strains, Phase IV (KMG-IV): sequencing the most valuable type-strain genomes for metagenomic binning, comparative biology and taxonomic classification.</title>
        <authorList>
            <person name="Goeker M."/>
        </authorList>
    </citation>
    <scope>NUCLEOTIDE SEQUENCE [LARGE SCALE GENOMIC DNA]</scope>
    <source>
        <strain evidence="2 3">DSM 26407</strain>
    </source>
</reference>
<gene>
    <name evidence="2" type="ORF">DFQ59_10199</name>
</gene>
<dbReference type="SFLD" id="SFLDG01065">
    <property type="entry name" value="anaerobic_coproporphyrinogen-I"/>
    <property type="match status" value="1"/>
</dbReference>
<dbReference type="GO" id="GO:0051539">
    <property type="term" value="F:4 iron, 4 sulfur cluster binding"/>
    <property type="evidence" value="ECO:0007669"/>
    <property type="project" value="TreeGrafter"/>
</dbReference>